<accession>A0A7G5GWK6</accession>
<keyword evidence="2" id="KW-1185">Reference proteome</keyword>
<dbReference type="RefSeq" id="WP_182460534.1">
    <property type="nucleotide sequence ID" value="NZ_CP059732.1"/>
</dbReference>
<organism evidence="1 2">
    <name type="scientific">Spirosoma foliorum</name>
    <dbReference type="NCBI Taxonomy" id="2710596"/>
    <lineage>
        <taxon>Bacteria</taxon>
        <taxon>Pseudomonadati</taxon>
        <taxon>Bacteroidota</taxon>
        <taxon>Cytophagia</taxon>
        <taxon>Cytophagales</taxon>
        <taxon>Cytophagaceae</taxon>
        <taxon>Spirosoma</taxon>
    </lineage>
</organism>
<sequence>MHYKLTTTLKKTDTEGRIPAYTLDQYIRGELVQQLIKLVSPRLPVARTDKSAYTNPETVEFTAELTLLKSHQWQQLKQSLLGTIESLPTEQQISVQQLIREIDQN</sequence>
<dbReference type="Proteomes" id="UP000515369">
    <property type="component" value="Chromosome"/>
</dbReference>
<dbReference type="KEGG" id="sfol:H3H32_36185"/>
<proteinExistence type="predicted"/>
<evidence type="ECO:0000313" key="1">
    <source>
        <dbReference type="EMBL" id="QMW03248.1"/>
    </source>
</evidence>
<name>A0A7G5GWK6_9BACT</name>
<evidence type="ECO:0000313" key="2">
    <source>
        <dbReference type="Proteomes" id="UP000515369"/>
    </source>
</evidence>
<gene>
    <name evidence="1" type="ORF">H3H32_36185</name>
</gene>
<dbReference type="EMBL" id="CP059732">
    <property type="protein sequence ID" value="QMW03248.1"/>
    <property type="molecule type" value="Genomic_DNA"/>
</dbReference>
<dbReference type="AlphaFoldDB" id="A0A7G5GWK6"/>
<protein>
    <submittedName>
        <fullName evidence="1">Uncharacterized protein</fullName>
    </submittedName>
</protein>
<reference evidence="1 2" key="1">
    <citation type="submission" date="2020-07" db="EMBL/GenBank/DDBJ databases">
        <title>Spirosoma foliorum sp. nov., isolated from the leaves on the Nejang mountain Korea, Republic of.</title>
        <authorList>
            <person name="Ho H."/>
            <person name="Lee Y.-J."/>
            <person name="Nurcahyanto D.-A."/>
            <person name="Kim S.-G."/>
        </authorList>
    </citation>
    <scope>NUCLEOTIDE SEQUENCE [LARGE SCALE GENOMIC DNA]</scope>
    <source>
        <strain evidence="1 2">PL0136</strain>
    </source>
</reference>